<dbReference type="EMBL" id="SRSC01000003">
    <property type="protein sequence ID" value="TGU71306.1"/>
    <property type="molecule type" value="Genomic_DNA"/>
</dbReference>
<evidence type="ECO:0000313" key="2">
    <source>
        <dbReference type="EMBL" id="TGU71306.1"/>
    </source>
</evidence>
<dbReference type="FunFam" id="2.30.30.140:FF:000022">
    <property type="entry name" value="Hydrogenase assembly chaperone HybG"/>
    <property type="match status" value="1"/>
</dbReference>
<dbReference type="GO" id="GO:0051604">
    <property type="term" value="P:protein maturation"/>
    <property type="evidence" value="ECO:0007669"/>
    <property type="project" value="TreeGrafter"/>
</dbReference>
<dbReference type="Pfam" id="PF01455">
    <property type="entry name" value="HupF_HypC"/>
    <property type="match status" value="1"/>
</dbReference>
<protein>
    <submittedName>
        <fullName evidence="2">HypC/HybG/HupF family hydrogenase formation chaperone</fullName>
    </submittedName>
</protein>
<keyword evidence="3" id="KW-1185">Reference proteome</keyword>
<sequence>MCVGVPMQVVSVDGDFAMTEVDGVKREASLMMLDQEVKVGDFVIVHAGFAISKLDEEEARATLELMREVYSPELMG</sequence>
<dbReference type="PANTHER" id="PTHR35177:SF2">
    <property type="entry name" value="HYDROGENASE MATURATION FACTOR HYBG"/>
    <property type="match status" value="1"/>
</dbReference>
<dbReference type="AlphaFoldDB" id="A0A4S1CE88"/>
<dbReference type="InterPro" id="IPR001109">
    <property type="entry name" value="Hydrogenase_HupF/HypC"/>
</dbReference>
<comment type="similarity">
    <text evidence="1">Belongs to the HupF/HypC family.</text>
</comment>
<dbReference type="PROSITE" id="PS01097">
    <property type="entry name" value="HUPF_HYPC"/>
    <property type="match status" value="1"/>
</dbReference>
<dbReference type="SUPFAM" id="SSF159127">
    <property type="entry name" value="HupF/HypC-like"/>
    <property type="match status" value="1"/>
</dbReference>
<dbReference type="GO" id="GO:1902670">
    <property type="term" value="F:carbon dioxide binding"/>
    <property type="evidence" value="ECO:0007669"/>
    <property type="project" value="TreeGrafter"/>
</dbReference>
<dbReference type="GO" id="GO:0005506">
    <property type="term" value="F:iron ion binding"/>
    <property type="evidence" value="ECO:0007669"/>
    <property type="project" value="TreeGrafter"/>
</dbReference>
<comment type="caution">
    <text evidence="2">The sequence shown here is derived from an EMBL/GenBank/DDBJ whole genome shotgun (WGS) entry which is preliminary data.</text>
</comment>
<dbReference type="Proteomes" id="UP000306416">
    <property type="component" value="Unassembled WGS sequence"/>
</dbReference>
<organism evidence="2 3">
    <name type="scientific">Geomonas terrae</name>
    <dbReference type="NCBI Taxonomy" id="2562681"/>
    <lineage>
        <taxon>Bacteria</taxon>
        <taxon>Pseudomonadati</taxon>
        <taxon>Thermodesulfobacteriota</taxon>
        <taxon>Desulfuromonadia</taxon>
        <taxon>Geobacterales</taxon>
        <taxon>Geobacteraceae</taxon>
        <taxon>Geomonas</taxon>
    </lineage>
</organism>
<dbReference type="PANTHER" id="PTHR35177">
    <property type="entry name" value="HYDROGENASE MATURATION FACTOR HYBG"/>
    <property type="match status" value="1"/>
</dbReference>
<reference evidence="2 3" key="1">
    <citation type="submission" date="2019-04" db="EMBL/GenBank/DDBJ databases">
        <title>Geobacter oryzae sp. nov., ferric-reducing bacteria isolated from paddy soil.</title>
        <authorList>
            <person name="Xu Z."/>
            <person name="Masuda Y."/>
            <person name="Itoh H."/>
            <person name="Senoo K."/>
        </authorList>
    </citation>
    <scope>NUCLEOTIDE SEQUENCE [LARGE SCALE GENOMIC DNA]</scope>
    <source>
        <strain evidence="2 3">Red111</strain>
    </source>
</reference>
<accession>A0A4S1CE88</accession>
<gene>
    <name evidence="2" type="ORF">E4633_13265</name>
</gene>
<dbReference type="Gene3D" id="2.30.30.140">
    <property type="match status" value="1"/>
</dbReference>
<evidence type="ECO:0000256" key="1">
    <source>
        <dbReference type="ARBA" id="ARBA00006018"/>
    </source>
</evidence>
<dbReference type="InterPro" id="IPR019812">
    <property type="entry name" value="Hydgase_assmbl_chp_CS"/>
</dbReference>
<evidence type="ECO:0000313" key="3">
    <source>
        <dbReference type="Proteomes" id="UP000306416"/>
    </source>
</evidence>
<dbReference type="PRINTS" id="PR00445">
    <property type="entry name" value="HUPFHYPC"/>
</dbReference>
<proteinExistence type="inferred from homology"/>
<dbReference type="RefSeq" id="WP_135870782.1">
    <property type="nucleotide sequence ID" value="NZ_SRSC01000003.1"/>
</dbReference>
<dbReference type="NCBIfam" id="TIGR00074">
    <property type="entry name" value="hypC_hupF"/>
    <property type="match status" value="1"/>
</dbReference>
<name>A0A4S1CE88_9BACT</name>